<feature type="compositionally biased region" description="Basic and acidic residues" evidence="1">
    <location>
        <begin position="76"/>
        <end position="95"/>
    </location>
</feature>
<organism evidence="2 3">
    <name type="scientific">Rhodotorula graminis (strain WP1)</name>
    <dbReference type="NCBI Taxonomy" id="578459"/>
    <lineage>
        <taxon>Eukaryota</taxon>
        <taxon>Fungi</taxon>
        <taxon>Dikarya</taxon>
        <taxon>Basidiomycota</taxon>
        <taxon>Pucciniomycotina</taxon>
        <taxon>Microbotryomycetes</taxon>
        <taxon>Sporidiobolales</taxon>
        <taxon>Sporidiobolaceae</taxon>
        <taxon>Rhodotorula</taxon>
    </lineage>
</organism>
<gene>
    <name evidence="2" type="ORF">RHOBADRAFT_49653</name>
</gene>
<dbReference type="AlphaFoldDB" id="A0A194S3H1"/>
<dbReference type="OMA" id="WAIEKEN"/>
<reference evidence="2 3" key="1">
    <citation type="journal article" date="2015" name="Front. Microbiol.">
        <title>Genome sequence of the plant growth promoting endophytic yeast Rhodotorula graminis WP1.</title>
        <authorList>
            <person name="Firrincieli A."/>
            <person name="Otillar R."/>
            <person name="Salamov A."/>
            <person name="Schmutz J."/>
            <person name="Khan Z."/>
            <person name="Redman R.S."/>
            <person name="Fleck N.D."/>
            <person name="Lindquist E."/>
            <person name="Grigoriev I.V."/>
            <person name="Doty S.L."/>
        </authorList>
    </citation>
    <scope>NUCLEOTIDE SEQUENCE [LARGE SCALE GENOMIC DNA]</scope>
    <source>
        <strain evidence="2 3">WP1</strain>
    </source>
</reference>
<sequence>MASSTFLPGGGGGGSRTRLSSCAGTSSALSSHEASPRSRSRSARRRTRTRSTSTSASASGTRSGSTASSTASTDGSTHEDHDRAGEVSSEDDHLGHASGLVMPSLHLDAASATPPRRSSPARARAYERDAPVPPSARLLVLGKSAANRRTLARLVARDGERDDDDDDDDLRRTTSAASVAGATDMSYSYLSFGPPSSSSHDRCASRARAAAAAMAAAAERPTGAFFEPLVCADEPVALWHPARDDGDAHAAAELVDELSRPLERLEAKLSRSYPATTGLAQVVEAAGCGEFEACLFLFSSPPLASEIALARPVSHVLPVLPVLVLPPSPTGKPQKTAALSQAVQEQLNTAGVRWAPALVLPRSPAAAAGGGASPLYMLPHDLFVQHDGDDVEEQRRVPHHVPSVTSMPASSPESEDAPPSSLSSSQEFVTHLDHRAETSSYYTSAGSSIAGDHREREFGRPSSSATAARGAARSLSASSRAGSTSSRSSSPRRHGHGHGQALTRSATHRPRTLSLSSSASSSAGAPPSAFLEWREVEVAARASSGSSAREDSVVELPEVWGERVLDDVEEGGGTGRRMLDFSRRVAERRRVLGRRAACGTRGAVHEDGDDGDVLAASDDEGEHVGERDTGAASFATEPMTPRCAHRPLLSPITTRSAPVPTDSYFPAVAASTSSTSPVDPLALSTHSLAPSTTNSTSSGAPSSALAASSVLVLPSADPFHLPSLLHLVGLNLRLAVFAPSFASASASSTGSATSLSASSSPSAASSPRRSARSEKREAAWAIEKENGGATQGAPRPWAWWRTAGVVGLVFAAGVAVGTVVASASASAACEAHAVGPAVWSSRGRL</sequence>
<feature type="compositionally biased region" description="Low complexity" evidence="1">
    <location>
        <begin position="406"/>
        <end position="425"/>
    </location>
</feature>
<keyword evidence="3" id="KW-1185">Reference proteome</keyword>
<feature type="region of interest" description="Disordered" evidence="1">
    <location>
        <begin position="1"/>
        <end position="130"/>
    </location>
</feature>
<dbReference type="EMBL" id="KQ474078">
    <property type="protein sequence ID" value="KPV75283.1"/>
    <property type="molecule type" value="Genomic_DNA"/>
</dbReference>
<dbReference type="GeneID" id="28975712"/>
<evidence type="ECO:0000313" key="2">
    <source>
        <dbReference type="EMBL" id="KPV75283.1"/>
    </source>
</evidence>
<feature type="compositionally biased region" description="Low complexity" evidence="1">
    <location>
        <begin position="109"/>
        <end position="123"/>
    </location>
</feature>
<dbReference type="OrthoDB" id="2536047at2759"/>
<feature type="region of interest" description="Disordered" evidence="1">
    <location>
        <begin position="749"/>
        <end position="778"/>
    </location>
</feature>
<evidence type="ECO:0000256" key="1">
    <source>
        <dbReference type="SAM" id="MobiDB-lite"/>
    </source>
</evidence>
<feature type="region of interest" description="Disordered" evidence="1">
    <location>
        <begin position="157"/>
        <end position="177"/>
    </location>
</feature>
<feature type="compositionally biased region" description="Low complexity" evidence="1">
    <location>
        <begin position="50"/>
        <end position="75"/>
    </location>
</feature>
<feature type="compositionally biased region" description="Low complexity" evidence="1">
    <location>
        <begin position="513"/>
        <end position="526"/>
    </location>
</feature>
<feature type="compositionally biased region" description="Basic residues" evidence="1">
    <location>
        <begin position="38"/>
        <end position="49"/>
    </location>
</feature>
<protein>
    <submittedName>
        <fullName evidence="2">Uncharacterized protein</fullName>
    </submittedName>
</protein>
<feature type="region of interest" description="Disordered" evidence="1">
    <location>
        <begin position="391"/>
        <end position="526"/>
    </location>
</feature>
<feature type="compositionally biased region" description="Low complexity" evidence="1">
    <location>
        <begin position="19"/>
        <end position="31"/>
    </location>
</feature>
<proteinExistence type="predicted"/>
<dbReference type="Proteomes" id="UP000053890">
    <property type="component" value="Unassembled WGS sequence"/>
</dbReference>
<evidence type="ECO:0000313" key="3">
    <source>
        <dbReference type="Proteomes" id="UP000053890"/>
    </source>
</evidence>
<accession>A0A194S3H1</accession>
<name>A0A194S3H1_RHOGW</name>
<feature type="compositionally biased region" description="Low complexity" evidence="1">
    <location>
        <begin position="749"/>
        <end position="768"/>
    </location>
</feature>
<feature type="compositionally biased region" description="Polar residues" evidence="1">
    <location>
        <begin position="438"/>
        <end position="447"/>
    </location>
</feature>
<dbReference type="RefSeq" id="XP_018271332.1">
    <property type="nucleotide sequence ID" value="XM_018415264.1"/>
</dbReference>
<feature type="compositionally biased region" description="Low complexity" evidence="1">
    <location>
        <begin position="460"/>
        <end position="489"/>
    </location>
</feature>